<accession>A0A1F5PIQ0</accession>
<dbReference type="AlphaFoldDB" id="A0A1F5PIQ0"/>
<name>A0A1F5PIQ0_9BACT</name>
<organism evidence="2 3">
    <name type="scientific">Candidatus Doudnabacteria bacterium RIFCSPHIGHO2_01_FULL_50_11</name>
    <dbReference type="NCBI Taxonomy" id="1817828"/>
    <lineage>
        <taxon>Bacteria</taxon>
        <taxon>Candidatus Doudnaibacteriota</taxon>
    </lineage>
</organism>
<dbReference type="EMBL" id="MFEO01000017">
    <property type="protein sequence ID" value="OGE89737.1"/>
    <property type="molecule type" value="Genomic_DNA"/>
</dbReference>
<dbReference type="STRING" id="1817828.A2722_03550"/>
<gene>
    <name evidence="2" type="ORF">A2722_03550</name>
</gene>
<comment type="caution">
    <text evidence="2">The sequence shown here is derived from an EMBL/GenBank/DDBJ whole genome shotgun (WGS) entry which is preliminary data.</text>
</comment>
<dbReference type="Proteomes" id="UP000178377">
    <property type="component" value="Unassembled WGS sequence"/>
</dbReference>
<sequence length="67" mass="7600">MNLPEDISMQNPALQARAGLFGEKLFLGLRLEESENKTPYPGDDIEDKKVERNLPEPIPENPSQDTY</sequence>
<reference evidence="2 3" key="1">
    <citation type="journal article" date="2016" name="Nat. Commun.">
        <title>Thousands of microbial genomes shed light on interconnected biogeochemical processes in an aquifer system.</title>
        <authorList>
            <person name="Anantharaman K."/>
            <person name="Brown C.T."/>
            <person name="Hug L.A."/>
            <person name="Sharon I."/>
            <person name="Castelle C.J."/>
            <person name="Probst A.J."/>
            <person name="Thomas B.C."/>
            <person name="Singh A."/>
            <person name="Wilkins M.J."/>
            <person name="Karaoz U."/>
            <person name="Brodie E.L."/>
            <person name="Williams K.H."/>
            <person name="Hubbard S.S."/>
            <person name="Banfield J.F."/>
        </authorList>
    </citation>
    <scope>NUCLEOTIDE SEQUENCE [LARGE SCALE GENOMIC DNA]</scope>
</reference>
<evidence type="ECO:0000313" key="2">
    <source>
        <dbReference type="EMBL" id="OGE89737.1"/>
    </source>
</evidence>
<feature type="region of interest" description="Disordered" evidence="1">
    <location>
        <begin position="31"/>
        <end position="67"/>
    </location>
</feature>
<evidence type="ECO:0000313" key="3">
    <source>
        <dbReference type="Proteomes" id="UP000178377"/>
    </source>
</evidence>
<evidence type="ECO:0000256" key="1">
    <source>
        <dbReference type="SAM" id="MobiDB-lite"/>
    </source>
</evidence>
<proteinExistence type="predicted"/>
<protein>
    <submittedName>
        <fullName evidence="2">Uncharacterized protein</fullName>
    </submittedName>
</protein>